<keyword evidence="4 6" id="KW-1133">Transmembrane helix</keyword>
<name>A0ABW8SUA0_9CLOT</name>
<dbReference type="PANTHER" id="PTHR21716">
    <property type="entry name" value="TRANSMEMBRANE PROTEIN"/>
    <property type="match status" value="1"/>
</dbReference>
<proteinExistence type="inferred from homology"/>
<evidence type="ECO:0000313" key="8">
    <source>
        <dbReference type="Proteomes" id="UP001623660"/>
    </source>
</evidence>
<feature type="transmembrane region" description="Helical" evidence="6">
    <location>
        <begin position="74"/>
        <end position="92"/>
    </location>
</feature>
<comment type="caution">
    <text evidence="7">The sequence shown here is derived from an EMBL/GenBank/DDBJ whole genome shotgun (WGS) entry which is preliminary data.</text>
</comment>
<accession>A0ABW8SUA0</accession>
<evidence type="ECO:0000313" key="7">
    <source>
        <dbReference type="EMBL" id="MFL0198736.1"/>
    </source>
</evidence>
<dbReference type="Pfam" id="PF01594">
    <property type="entry name" value="AI-2E_transport"/>
    <property type="match status" value="1"/>
</dbReference>
<feature type="transmembrane region" description="Helical" evidence="6">
    <location>
        <begin position="266"/>
        <end position="285"/>
    </location>
</feature>
<evidence type="ECO:0000256" key="1">
    <source>
        <dbReference type="ARBA" id="ARBA00004141"/>
    </source>
</evidence>
<protein>
    <submittedName>
        <fullName evidence="7">AI-2E family transporter</fullName>
    </submittedName>
</protein>
<organism evidence="7 8">
    <name type="scientific">Candidatus Clostridium eludens</name>
    <dbReference type="NCBI Taxonomy" id="3381663"/>
    <lineage>
        <taxon>Bacteria</taxon>
        <taxon>Bacillati</taxon>
        <taxon>Bacillota</taxon>
        <taxon>Clostridia</taxon>
        <taxon>Eubacteriales</taxon>
        <taxon>Clostridiaceae</taxon>
        <taxon>Clostridium</taxon>
    </lineage>
</organism>
<feature type="transmembrane region" description="Helical" evidence="6">
    <location>
        <begin position="237"/>
        <end position="259"/>
    </location>
</feature>
<evidence type="ECO:0000256" key="6">
    <source>
        <dbReference type="SAM" id="Phobius"/>
    </source>
</evidence>
<reference evidence="7 8" key="1">
    <citation type="submission" date="2024-11" db="EMBL/GenBank/DDBJ databases">
        <authorList>
            <person name="Heng Y.C."/>
            <person name="Lim A.C.H."/>
            <person name="Lee J.K.Y."/>
            <person name="Kittelmann S."/>
        </authorList>
    </citation>
    <scope>NUCLEOTIDE SEQUENCE [LARGE SCALE GENOMIC DNA]</scope>
    <source>
        <strain evidence="7 8">WILCCON 0269</strain>
    </source>
</reference>
<evidence type="ECO:0000256" key="5">
    <source>
        <dbReference type="ARBA" id="ARBA00023136"/>
    </source>
</evidence>
<feature type="transmembrane region" description="Helical" evidence="6">
    <location>
        <begin position="212"/>
        <end position="231"/>
    </location>
</feature>
<dbReference type="PANTHER" id="PTHR21716:SF62">
    <property type="entry name" value="TRANSPORT PROTEIN YDBI-RELATED"/>
    <property type="match status" value="1"/>
</dbReference>
<evidence type="ECO:0000256" key="4">
    <source>
        <dbReference type="ARBA" id="ARBA00022989"/>
    </source>
</evidence>
<evidence type="ECO:0000256" key="3">
    <source>
        <dbReference type="ARBA" id="ARBA00022692"/>
    </source>
</evidence>
<comment type="subcellular location">
    <subcellularLocation>
        <location evidence="1">Membrane</location>
        <topology evidence="1">Multi-pass membrane protein</topology>
    </subcellularLocation>
</comment>
<comment type="similarity">
    <text evidence="2">Belongs to the autoinducer-2 exporter (AI-2E) (TC 2.A.86) family.</text>
</comment>
<dbReference type="InterPro" id="IPR002549">
    <property type="entry name" value="AI-2E-like"/>
</dbReference>
<keyword evidence="5 6" id="KW-0472">Membrane</keyword>
<evidence type="ECO:0000256" key="2">
    <source>
        <dbReference type="ARBA" id="ARBA00009773"/>
    </source>
</evidence>
<keyword evidence="8" id="KW-1185">Reference proteome</keyword>
<sequence>MNLFINTLKSIFKLEAIQKVIALLFIVIFLYLLRDSIDLILFTFLFSYLIYTMNKILGKLLYNLAPLIRKLTSAIIYIALAISIILLLYNYVPKAVNQINTLVTQISSVSLTENSNNKIVEFIKPYIKEWNIQKIIEQGNDTLLNIISDIGQFSLNVVLALVLSIVFNMERKNLVDAFKNAEESSKLSIFKNLKAYGKSFTDSFGKVIRTQLIIAFFNATLSTIGLAMLGFPQVLGLGLMIFFLVLIPVVGTMVSLIPLSLIAFKIGGFAKILQVLIMVAVLHSIENYILSPKLMSSSMKIPKFLVFAILILSEKYMGLWGLLLGMPLFIFVLDLLNIKLQKPVQNI</sequence>
<dbReference type="EMBL" id="JBJHZX010000085">
    <property type="protein sequence ID" value="MFL0198736.1"/>
    <property type="molecule type" value="Genomic_DNA"/>
</dbReference>
<keyword evidence="3 6" id="KW-0812">Transmembrane</keyword>
<gene>
    <name evidence="7" type="ORF">ACJDU8_24740</name>
</gene>
<dbReference type="Proteomes" id="UP001623660">
    <property type="component" value="Unassembled WGS sequence"/>
</dbReference>
<dbReference type="RefSeq" id="WP_406794850.1">
    <property type="nucleotide sequence ID" value="NZ_JBJHZX010000085.1"/>
</dbReference>
<feature type="transmembrane region" description="Helical" evidence="6">
    <location>
        <begin position="305"/>
        <end position="333"/>
    </location>
</feature>
<feature type="transmembrane region" description="Helical" evidence="6">
    <location>
        <begin position="12"/>
        <end position="33"/>
    </location>
</feature>